<feature type="compositionally biased region" description="Polar residues" evidence="1">
    <location>
        <begin position="568"/>
        <end position="577"/>
    </location>
</feature>
<comment type="caution">
    <text evidence="2">The sequence shown here is derived from an EMBL/GenBank/DDBJ whole genome shotgun (WGS) entry which is preliminary data.</text>
</comment>
<dbReference type="Gene3D" id="3.30.160.60">
    <property type="entry name" value="Classic Zinc Finger"/>
    <property type="match status" value="1"/>
</dbReference>
<feature type="region of interest" description="Disordered" evidence="1">
    <location>
        <begin position="527"/>
        <end position="580"/>
    </location>
</feature>
<protein>
    <submittedName>
        <fullName evidence="2">Uu.00g035100.m01.CDS01</fullName>
    </submittedName>
</protein>
<dbReference type="AlphaFoldDB" id="A0AAI8YDF2"/>
<evidence type="ECO:0000313" key="2">
    <source>
        <dbReference type="EMBL" id="CAJ2500657.1"/>
    </source>
</evidence>
<feature type="region of interest" description="Disordered" evidence="1">
    <location>
        <begin position="326"/>
        <end position="348"/>
    </location>
</feature>
<gene>
    <name evidence="2" type="ORF">KHLLAP_LOCUS1125</name>
</gene>
<accession>A0AAI8YDF2</accession>
<proteinExistence type="predicted"/>
<sequence>MYNAFASPAIARPDETPDTIVDVTTIDGFLAFVRFSEEVDGHFQTPPQEAWEVPVTAYLAMGSSYSLEKSRQQQSEQQQWDRLRRFKHETDELYATIRKHSSPPGSGFLRRWLGLHDSPSELRNRGLLALRGIYYNKLPSCSLGAFAAMVVQHCIRETLCLPSPDETALGAWRDNLLNKPEQEQLRHLFGQLFPKDNSARLGIGRDQSFSGVQENYIEVGGQFNSDTTSTLSSTNHFFHEDAISIQPPFPSTNTDSMWRTRVAYNTQQRTNQYYSPMFDPALNVFGGASPYMGQSFDPSSLALQCVPGPSSGYPAPIHPVHPMYPHPLSTPIPPDSQQRHTAHSDQRTPNLAAKLRRSPPFQLFTCFVKEFSQTELLSIDKVTTPTDDTYRAFTDDVSTHDQTEFVGDIKLHLFTPLMSTSQSVTKDPTAKGIIAAAELMFSLGNLHCLRQLEDYLILLGQRLLQPKETFETFARLVVETCVKSAPRPGIRQFCYPEATVHVDLQYTDRYLEAQLNKLSITEGSRYAPQDMDNYLPPHSLRVPSTRGTTSHHSGSQETSGLDEDEAHTPTTFSQDTDPSSKRCPYCSNVYRGQYANTSLSRHKRTSHTNTLYNCPYCLKHDKRSDNLGHHIKTQHPGMMIPKLGKKGRERPGTHTSSS</sequence>
<dbReference type="Proteomes" id="UP001295740">
    <property type="component" value="Unassembled WGS sequence"/>
</dbReference>
<keyword evidence="3" id="KW-1185">Reference proteome</keyword>
<evidence type="ECO:0000313" key="3">
    <source>
        <dbReference type="Proteomes" id="UP001295740"/>
    </source>
</evidence>
<evidence type="ECO:0000256" key="1">
    <source>
        <dbReference type="SAM" id="MobiDB-lite"/>
    </source>
</evidence>
<reference evidence="2" key="1">
    <citation type="submission" date="2023-10" db="EMBL/GenBank/DDBJ databases">
        <authorList>
            <person name="Hackl T."/>
        </authorList>
    </citation>
    <scope>NUCLEOTIDE SEQUENCE</scope>
</reference>
<name>A0AAI8YDF2_9PEZI</name>
<organism evidence="2 3">
    <name type="scientific">Anthostomella pinea</name>
    <dbReference type="NCBI Taxonomy" id="933095"/>
    <lineage>
        <taxon>Eukaryota</taxon>
        <taxon>Fungi</taxon>
        <taxon>Dikarya</taxon>
        <taxon>Ascomycota</taxon>
        <taxon>Pezizomycotina</taxon>
        <taxon>Sordariomycetes</taxon>
        <taxon>Xylariomycetidae</taxon>
        <taxon>Xylariales</taxon>
        <taxon>Xylariaceae</taxon>
        <taxon>Anthostomella</taxon>
    </lineage>
</organism>
<feature type="compositionally biased region" description="Low complexity" evidence="1">
    <location>
        <begin position="544"/>
        <end position="555"/>
    </location>
</feature>
<feature type="region of interest" description="Disordered" evidence="1">
    <location>
        <begin position="630"/>
        <end position="658"/>
    </location>
</feature>
<dbReference type="EMBL" id="CAUWAG010000003">
    <property type="protein sequence ID" value="CAJ2500657.1"/>
    <property type="molecule type" value="Genomic_DNA"/>
</dbReference>